<dbReference type="InterPro" id="IPR045324">
    <property type="entry name" value="Small_multidrug_res"/>
</dbReference>
<proteinExistence type="inferred from homology"/>
<comment type="subcellular location">
    <subcellularLocation>
        <location evidence="1 9">Cell membrane</location>
        <topology evidence="1 9">Multi-pass membrane protein</topology>
    </subcellularLocation>
</comment>
<dbReference type="InterPro" id="IPR000390">
    <property type="entry name" value="Small_drug/metabolite_transptr"/>
</dbReference>
<evidence type="ECO:0000256" key="10">
    <source>
        <dbReference type="SAM" id="Phobius"/>
    </source>
</evidence>
<dbReference type="EMBL" id="LCYC01000062">
    <property type="protein sequence ID" value="KWV70362.1"/>
    <property type="molecule type" value="Genomic_DNA"/>
</dbReference>
<comment type="similarity">
    <text evidence="7">Belongs to the drug/metabolite transporter (DMT) superfamily. Small multidrug resistance (SMR) (TC 2.A.7.1) family. Gdx/SugE subfamily.</text>
</comment>
<evidence type="ECO:0000256" key="5">
    <source>
        <dbReference type="ARBA" id="ARBA00022989"/>
    </source>
</evidence>
<gene>
    <name evidence="11" type="primary">sugE_3</name>
    <name evidence="11" type="ORF">PFL603g_05033</name>
</gene>
<evidence type="ECO:0000256" key="9">
    <source>
        <dbReference type="RuleBase" id="RU003942"/>
    </source>
</evidence>
<dbReference type="GO" id="GO:0005886">
    <property type="term" value="C:plasma membrane"/>
    <property type="evidence" value="ECO:0007669"/>
    <property type="project" value="UniProtKB-SubCell"/>
</dbReference>
<evidence type="ECO:0000256" key="1">
    <source>
        <dbReference type="ARBA" id="ARBA00004651"/>
    </source>
</evidence>
<protein>
    <recommendedName>
        <fullName evidence="8">Guanidinium exporter</fullName>
    </recommendedName>
</protein>
<keyword evidence="3" id="KW-1003">Cell membrane</keyword>
<dbReference type="PANTHER" id="PTHR30561">
    <property type="entry name" value="SMR FAMILY PROTON-DEPENDENT DRUG EFFLUX TRANSPORTER SUGE"/>
    <property type="match status" value="1"/>
</dbReference>
<evidence type="ECO:0000256" key="7">
    <source>
        <dbReference type="ARBA" id="ARBA00038151"/>
    </source>
</evidence>
<keyword evidence="6 10" id="KW-0472">Membrane</keyword>
<feature type="transmembrane region" description="Helical" evidence="10">
    <location>
        <begin position="69"/>
        <end position="89"/>
    </location>
</feature>
<reference evidence="11 12" key="1">
    <citation type="submission" date="2015-05" db="EMBL/GenBank/DDBJ databases">
        <title>A genomic and transcriptomic approach to investigate the blue pigment phenotype in Pseudomonas fluorescens.</title>
        <authorList>
            <person name="Andreani N.A."/>
            <person name="Cardazzo B."/>
        </authorList>
    </citation>
    <scope>NUCLEOTIDE SEQUENCE [LARGE SCALE GENOMIC DNA]</scope>
    <source>
        <strain evidence="11 12">Ps_40</strain>
    </source>
</reference>
<dbReference type="GO" id="GO:0022857">
    <property type="term" value="F:transmembrane transporter activity"/>
    <property type="evidence" value="ECO:0007669"/>
    <property type="project" value="InterPro"/>
</dbReference>
<dbReference type="PANTHER" id="PTHR30561:SF0">
    <property type="entry name" value="GUANIDINIUM EXPORTER"/>
    <property type="match status" value="1"/>
</dbReference>
<keyword evidence="2" id="KW-0813">Transport</keyword>
<feature type="transmembrane region" description="Helical" evidence="10">
    <location>
        <begin position="95"/>
        <end position="118"/>
    </location>
</feature>
<evidence type="ECO:0000256" key="4">
    <source>
        <dbReference type="ARBA" id="ARBA00022692"/>
    </source>
</evidence>
<organism evidence="11 12">
    <name type="scientific">Pseudomonas fluorescens</name>
    <dbReference type="NCBI Taxonomy" id="294"/>
    <lineage>
        <taxon>Bacteria</taxon>
        <taxon>Pseudomonadati</taxon>
        <taxon>Pseudomonadota</taxon>
        <taxon>Gammaproteobacteria</taxon>
        <taxon>Pseudomonadales</taxon>
        <taxon>Pseudomonadaceae</taxon>
        <taxon>Pseudomonas</taxon>
    </lineage>
</organism>
<comment type="caution">
    <text evidence="11">The sequence shown here is derived from an EMBL/GenBank/DDBJ whole genome shotgun (WGS) entry which is preliminary data.</text>
</comment>
<evidence type="ECO:0000313" key="11">
    <source>
        <dbReference type="EMBL" id="KWV70362.1"/>
    </source>
</evidence>
<name>A0A125QD01_PSEFL</name>
<evidence type="ECO:0000256" key="6">
    <source>
        <dbReference type="ARBA" id="ARBA00023136"/>
    </source>
</evidence>
<evidence type="ECO:0000256" key="8">
    <source>
        <dbReference type="ARBA" id="ARBA00039168"/>
    </source>
</evidence>
<dbReference type="Gene3D" id="1.10.3730.20">
    <property type="match status" value="1"/>
</dbReference>
<keyword evidence="5 10" id="KW-1133">Transmembrane helix</keyword>
<dbReference type="PATRIC" id="fig|294.195.peg.5385"/>
<accession>A0A125QD01</accession>
<dbReference type="InterPro" id="IPR037185">
    <property type="entry name" value="EmrE-like"/>
</dbReference>
<feature type="transmembrane region" description="Helical" evidence="10">
    <location>
        <begin position="36"/>
        <end position="57"/>
    </location>
</feature>
<dbReference type="Pfam" id="PF00893">
    <property type="entry name" value="Multi_Drug_Res"/>
    <property type="match status" value="1"/>
</dbReference>
<keyword evidence="4 9" id="KW-0812">Transmembrane</keyword>
<evidence type="ECO:0000256" key="3">
    <source>
        <dbReference type="ARBA" id="ARBA00022475"/>
    </source>
</evidence>
<dbReference type="SUPFAM" id="SSF103481">
    <property type="entry name" value="Multidrug resistance efflux transporter EmrE"/>
    <property type="match status" value="1"/>
</dbReference>
<evidence type="ECO:0000256" key="2">
    <source>
        <dbReference type="ARBA" id="ARBA00022448"/>
    </source>
</evidence>
<dbReference type="Proteomes" id="UP000063434">
    <property type="component" value="Unassembled WGS sequence"/>
</dbReference>
<dbReference type="AlphaFoldDB" id="A0A125QD01"/>
<evidence type="ECO:0000313" key="12">
    <source>
        <dbReference type="Proteomes" id="UP000063434"/>
    </source>
</evidence>
<sequence length="143" mass="14611">MSLLRAAACCAFSEFVCTHASCVCLARLMRFSTHPLIWKSWSIVIAAGVLGAGYPLGLRAITAGGPMRWVGLCVAVTCMAASGALLWFALKRIPISAASAAWAGIGLLGNLGVGALLLGDVASVTRWSGTALIAAGIACLSFV</sequence>